<dbReference type="Proteomes" id="UP001064489">
    <property type="component" value="Chromosome 6"/>
</dbReference>
<proteinExistence type="predicted"/>
<evidence type="ECO:0000313" key="2">
    <source>
        <dbReference type="Proteomes" id="UP001064489"/>
    </source>
</evidence>
<keyword evidence="2" id="KW-1185">Reference proteome</keyword>
<reference evidence="1" key="2">
    <citation type="submission" date="2023-02" db="EMBL/GenBank/DDBJ databases">
        <authorList>
            <person name="Swenson N.G."/>
            <person name="Wegrzyn J.L."/>
            <person name="Mcevoy S.L."/>
        </authorList>
    </citation>
    <scope>NUCLEOTIDE SEQUENCE</scope>
    <source>
        <strain evidence="1">91603</strain>
        <tissue evidence="1">Leaf</tissue>
    </source>
</reference>
<evidence type="ECO:0000313" key="1">
    <source>
        <dbReference type="EMBL" id="KAI9191613.1"/>
    </source>
</evidence>
<dbReference type="EMBL" id="JAJSOW010000004">
    <property type="protein sequence ID" value="KAI9191613.1"/>
    <property type="molecule type" value="Genomic_DNA"/>
</dbReference>
<reference evidence="1" key="1">
    <citation type="journal article" date="2022" name="Plant J.">
        <title>Strategies of tolerance reflected in two North American maple genomes.</title>
        <authorList>
            <person name="McEvoy S.L."/>
            <person name="Sezen U.U."/>
            <person name="Trouern-Trend A."/>
            <person name="McMahon S.M."/>
            <person name="Schaberg P.G."/>
            <person name="Yang J."/>
            <person name="Wegrzyn J.L."/>
            <person name="Swenson N.G."/>
        </authorList>
    </citation>
    <scope>NUCLEOTIDE SEQUENCE</scope>
    <source>
        <strain evidence="1">91603</strain>
    </source>
</reference>
<gene>
    <name evidence="1" type="ORF">LWI28_010850</name>
</gene>
<organism evidence="1 2">
    <name type="scientific">Acer negundo</name>
    <name type="common">Box elder</name>
    <dbReference type="NCBI Taxonomy" id="4023"/>
    <lineage>
        <taxon>Eukaryota</taxon>
        <taxon>Viridiplantae</taxon>
        <taxon>Streptophyta</taxon>
        <taxon>Embryophyta</taxon>
        <taxon>Tracheophyta</taxon>
        <taxon>Spermatophyta</taxon>
        <taxon>Magnoliopsida</taxon>
        <taxon>eudicotyledons</taxon>
        <taxon>Gunneridae</taxon>
        <taxon>Pentapetalae</taxon>
        <taxon>rosids</taxon>
        <taxon>malvids</taxon>
        <taxon>Sapindales</taxon>
        <taxon>Sapindaceae</taxon>
        <taxon>Hippocastanoideae</taxon>
        <taxon>Acereae</taxon>
        <taxon>Acer</taxon>
    </lineage>
</organism>
<accession>A0AAD5NZH2</accession>
<sequence>MVLSLRRPAMNRSLNRENPRILIMMMDICREKQILRDERQRNGPSKACNRYEWHCTKREFICILNCLLGFSSSPNQYKVNDSWRQIIKD</sequence>
<comment type="caution">
    <text evidence="1">The sequence shown here is derived from an EMBL/GenBank/DDBJ whole genome shotgun (WGS) entry which is preliminary data.</text>
</comment>
<dbReference type="AlphaFoldDB" id="A0AAD5NZH2"/>
<protein>
    <submittedName>
        <fullName evidence="1">Uncharacterized protein</fullName>
    </submittedName>
</protein>
<name>A0AAD5NZH2_ACENE</name>